<evidence type="ECO:0000259" key="1">
    <source>
        <dbReference type="Pfam" id="PF13579"/>
    </source>
</evidence>
<accession>A0A6N4R677</accession>
<dbReference type="GO" id="GO:0016758">
    <property type="term" value="F:hexosyltransferase activity"/>
    <property type="evidence" value="ECO:0007669"/>
    <property type="project" value="TreeGrafter"/>
</dbReference>
<proteinExistence type="predicted"/>
<name>A0A6N4R677_BLAVI</name>
<sequence>MNEATPSPAPLNIWVICQYYRPEPGAPSTRLSGMAKSWQEMGANPVILTGIPNHPDGVLKPDYVGKDPYMVETIDGIKVARHWLYVAPNKGKLPRMLNMCTFAWSVLKKNWGNPAHRGLPKPDVIIASSPSFFCVFSAWMLARHHKAKFIFEVRDLWPAIFLQMGILRPGFIYDTLEKMEMFLYRRADAIVAVTRSFVRQIIARGIKPEKLYVVFNGVSDADYVQAARPRETGATTQLRAQLGISPLTKVVLYIGNHGEAQALSQVVDAARLMVKRTDTTFLFVGQGADKAKLQEYARGVPNVQFLPPVGPADVWPYYCMADINLVCLKNIPDFEMFIPSKMFEIMASGSCAVAGLRGEGAEIMTESGCAMVVGSEEPEKMAEAITTLLDDPERCAQMGRAGRAYVAQTFLHSRLAASYLALMNQLAGRAGQA</sequence>
<dbReference type="Gene3D" id="3.40.50.2000">
    <property type="entry name" value="Glycogen Phosphorylase B"/>
    <property type="match status" value="2"/>
</dbReference>
<protein>
    <submittedName>
        <fullName evidence="2">Glycosyltransferase family 4 protein</fullName>
    </submittedName>
</protein>
<organism evidence="2 3">
    <name type="scientific">Blastochloris viridis</name>
    <name type="common">Rhodopseudomonas viridis</name>
    <dbReference type="NCBI Taxonomy" id="1079"/>
    <lineage>
        <taxon>Bacteria</taxon>
        <taxon>Pseudomonadati</taxon>
        <taxon>Pseudomonadota</taxon>
        <taxon>Alphaproteobacteria</taxon>
        <taxon>Hyphomicrobiales</taxon>
        <taxon>Blastochloridaceae</taxon>
        <taxon>Blastochloris</taxon>
    </lineage>
</organism>
<reference evidence="2 3" key="1">
    <citation type="journal article" date="2017" name="Nat. Commun.">
        <title>In situ click chemistry generation of cyclooxygenase-2 inhibitors.</title>
        <authorList>
            <person name="Bhardwaj A."/>
            <person name="Kaur J."/>
            <person name="Wuest M."/>
            <person name="Wuest F."/>
        </authorList>
    </citation>
    <scope>NUCLEOTIDE SEQUENCE [LARGE SCALE GENOMIC DNA]</scope>
    <source>
        <strain evidence="2">S2_018_000_R2_106</strain>
    </source>
</reference>
<dbReference type="InterPro" id="IPR028098">
    <property type="entry name" value="Glyco_trans_4-like_N"/>
</dbReference>
<evidence type="ECO:0000313" key="3">
    <source>
        <dbReference type="Proteomes" id="UP000320948"/>
    </source>
</evidence>
<dbReference type="SUPFAM" id="SSF53756">
    <property type="entry name" value="UDP-Glycosyltransferase/glycogen phosphorylase"/>
    <property type="match status" value="1"/>
</dbReference>
<keyword evidence="2" id="KW-0808">Transferase</keyword>
<comment type="caution">
    <text evidence="2">The sequence shown here is derived from an EMBL/GenBank/DDBJ whole genome shotgun (WGS) entry which is preliminary data.</text>
</comment>
<feature type="domain" description="Glycosyltransferase subfamily 4-like N-terminal" evidence="1">
    <location>
        <begin position="26"/>
        <end position="217"/>
    </location>
</feature>
<dbReference type="Proteomes" id="UP000320948">
    <property type="component" value="Unassembled WGS sequence"/>
</dbReference>
<dbReference type="Pfam" id="PF13692">
    <property type="entry name" value="Glyco_trans_1_4"/>
    <property type="match status" value="1"/>
</dbReference>
<dbReference type="PANTHER" id="PTHR45947:SF3">
    <property type="entry name" value="SULFOQUINOVOSYL TRANSFERASE SQD2"/>
    <property type="match status" value="1"/>
</dbReference>
<dbReference type="AlphaFoldDB" id="A0A6N4R677"/>
<dbReference type="InterPro" id="IPR050194">
    <property type="entry name" value="Glycosyltransferase_grp1"/>
</dbReference>
<gene>
    <name evidence="2" type="ORF">DI628_08700</name>
</gene>
<dbReference type="EMBL" id="VAFM01000002">
    <property type="protein sequence ID" value="TKW60953.1"/>
    <property type="molecule type" value="Genomic_DNA"/>
</dbReference>
<evidence type="ECO:0000313" key="2">
    <source>
        <dbReference type="EMBL" id="TKW60953.1"/>
    </source>
</evidence>
<dbReference type="PANTHER" id="PTHR45947">
    <property type="entry name" value="SULFOQUINOVOSYL TRANSFERASE SQD2"/>
    <property type="match status" value="1"/>
</dbReference>
<dbReference type="CDD" id="cd03794">
    <property type="entry name" value="GT4_WbuB-like"/>
    <property type="match status" value="1"/>
</dbReference>
<dbReference type="Pfam" id="PF13579">
    <property type="entry name" value="Glyco_trans_4_4"/>
    <property type="match status" value="1"/>
</dbReference>